<evidence type="ECO:0000256" key="1">
    <source>
        <dbReference type="ARBA" id="ARBA00003535"/>
    </source>
</evidence>
<dbReference type="EMBL" id="NGJX01000007">
    <property type="protein sequence ID" value="RSU01540.1"/>
    <property type="molecule type" value="Genomic_DNA"/>
</dbReference>
<keyword evidence="3" id="KW-0285">Flavoprotein</keyword>
<dbReference type="SUPFAM" id="SSF51412">
    <property type="entry name" value="Inosine monophosphate dehydrogenase (IMPDH)"/>
    <property type="match status" value="1"/>
</dbReference>
<evidence type="ECO:0000256" key="3">
    <source>
        <dbReference type="ARBA" id="ARBA00022630"/>
    </source>
</evidence>
<sequence length="321" mass="34274">MGKSKICDMLDIEYPIFQGAMAWVAEEKLASAVSNAGGLGLIASGHAPKEIIKEKIDIARQLTDKTFGVNIMLMSPFVEDIVDLVIEEKVKVITTGAGSPGKYMKRFKEAGIIVIPVVASVAVARRMEKEGADAVVVEGMEGGGHVGKSTTMTLVPQVVDAINIPVIAAGGIGDGRGVAAALMLGAEAVQLGTRFLVSTDSIAHENFKNKVVKAKDIDTVLTGQLTGHPVRGLRNSLTKEYLKVERFEGGQENPDFERLEKLGQGALKRAVVDGDVKNSSLMAGQIAGLIKTDTQSCDEIIQELMKETTEVLQERANMWGV</sequence>
<dbReference type="GeneID" id="63146618"/>
<dbReference type="InterPro" id="IPR013785">
    <property type="entry name" value="Aldolase_TIM"/>
</dbReference>
<dbReference type="RefSeq" id="WP_114289793.1">
    <property type="nucleotide sequence ID" value="NZ_CP081459.1"/>
</dbReference>
<reference evidence="6 7" key="1">
    <citation type="submission" date="2017-05" db="EMBL/GenBank/DDBJ databases">
        <title>Vagococcus spp. assemblies.</title>
        <authorList>
            <person name="Gulvik C.A."/>
        </authorList>
    </citation>
    <scope>NUCLEOTIDE SEQUENCE [LARGE SCALE GENOMIC DNA]</scope>
    <source>
        <strain evidence="6 7">NCFB 2497</strain>
    </source>
</reference>
<dbReference type="CDD" id="cd04730">
    <property type="entry name" value="NPD_like"/>
    <property type="match status" value="1"/>
</dbReference>
<keyword evidence="6" id="KW-0503">Monooxygenase</keyword>
<evidence type="ECO:0000256" key="2">
    <source>
        <dbReference type="ARBA" id="ARBA00013457"/>
    </source>
</evidence>
<dbReference type="NCBIfam" id="TIGR03151">
    <property type="entry name" value="enACPred_II"/>
    <property type="match status" value="1"/>
</dbReference>
<comment type="caution">
    <text evidence="6">The sequence shown here is derived from an EMBL/GenBank/DDBJ whole genome shotgun (WGS) entry which is preliminary data.</text>
</comment>
<keyword evidence="4" id="KW-0288">FMN</keyword>
<proteinExistence type="predicted"/>
<name>A0A369AXZ4_9ENTE</name>
<dbReference type="GO" id="GO:0018580">
    <property type="term" value="F:nitronate monooxygenase activity"/>
    <property type="evidence" value="ECO:0007669"/>
    <property type="project" value="InterPro"/>
</dbReference>
<dbReference type="Proteomes" id="UP000288197">
    <property type="component" value="Unassembled WGS sequence"/>
</dbReference>
<comment type="function">
    <text evidence="1">Nitronate monooxygenase that uses molecular oxygen to catalyze the oxidative denitrification of alkyl nitronates. Acts on propionate 3-nitronate (P3N), the presumed physiological substrate. Probably functions in the detoxification of P3N, a metabolic poison produced by plants and fungi as a defense mechanism.</text>
</comment>
<keyword evidence="5" id="KW-0560">Oxidoreductase</keyword>
<keyword evidence="7" id="KW-1185">Reference proteome</keyword>
<gene>
    <name evidence="6" type="ORF">CBF32_08405</name>
</gene>
<dbReference type="InterPro" id="IPR017569">
    <property type="entry name" value="Enoyl_ACP_red-II_put"/>
</dbReference>
<dbReference type="AlphaFoldDB" id="A0A369AXZ4"/>
<dbReference type="PANTHER" id="PTHR32332">
    <property type="entry name" value="2-NITROPROPANE DIOXYGENASE"/>
    <property type="match status" value="1"/>
</dbReference>
<organism evidence="6 7">
    <name type="scientific">Vagococcus fluvialis</name>
    <dbReference type="NCBI Taxonomy" id="2738"/>
    <lineage>
        <taxon>Bacteria</taxon>
        <taxon>Bacillati</taxon>
        <taxon>Bacillota</taxon>
        <taxon>Bacilli</taxon>
        <taxon>Lactobacillales</taxon>
        <taxon>Enterococcaceae</taxon>
        <taxon>Vagococcus</taxon>
    </lineage>
</organism>
<dbReference type="Pfam" id="PF03060">
    <property type="entry name" value="NMO"/>
    <property type="match status" value="1"/>
</dbReference>
<dbReference type="InterPro" id="IPR004136">
    <property type="entry name" value="NMO"/>
</dbReference>
<evidence type="ECO:0000313" key="7">
    <source>
        <dbReference type="Proteomes" id="UP000288197"/>
    </source>
</evidence>
<dbReference type="Gene3D" id="3.20.20.70">
    <property type="entry name" value="Aldolase class I"/>
    <property type="match status" value="1"/>
</dbReference>
<dbReference type="PANTHER" id="PTHR32332:SF20">
    <property type="entry name" value="2-NITROPROPANE DIOXYGENASE-LIKE PROTEIN"/>
    <property type="match status" value="1"/>
</dbReference>
<evidence type="ECO:0000256" key="4">
    <source>
        <dbReference type="ARBA" id="ARBA00022643"/>
    </source>
</evidence>
<accession>A0A369AXZ4</accession>
<evidence type="ECO:0000313" key="6">
    <source>
        <dbReference type="EMBL" id="RSU01540.1"/>
    </source>
</evidence>
<protein>
    <recommendedName>
        <fullName evidence="2">Probable nitronate monooxygenase</fullName>
    </recommendedName>
</protein>
<dbReference type="OrthoDB" id="9778912at2"/>
<evidence type="ECO:0000256" key="5">
    <source>
        <dbReference type="ARBA" id="ARBA00023002"/>
    </source>
</evidence>